<reference evidence="2" key="1">
    <citation type="submission" date="2021-03" db="EMBL/GenBank/DDBJ databases">
        <title>Draft genome sequence of rust myrtle Austropuccinia psidii MF-1, a brazilian biotype.</title>
        <authorList>
            <person name="Quecine M.C."/>
            <person name="Pachon D.M.R."/>
            <person name="Bonatelli M.L."/>
            <person name="Correr F.H."/>
            <person name="Franceschini L.M."/>
            <person name="Leite T.F."/>
            <person name="Margarido G.R.A."/>
            <person name="Almeida C.A."/>
            <person name="Ferrarezi J.A."/>
            <person name="Labate C.A."/>
        </authorList>
    </citation>
    <scope>NUCLEOTIDE SEQUENCE</scope>
    <source>
        <strain evidence="2">MF-1</strain>
    </source>
</reference>
<dbReference type="Proteomes" id="UP000765509">
    <property type="component" value="Unassembled WGS sequence"/>
</dbReference>
<dbReference type="AlphaFoldDB" id="A0A9Q3BN88"/>
<keyword evidence="3" id="KW-1185">Reference proteome</keyword>
<name>A0A9Q3BN88_9BASI</name>
<dbReference type="InterPro" id="IPR013103">
    <property type="entry name" value="RVT_2"/>
</dbReference>
<evidence type="ECO:0000259" key="1">
    <source>
        <dbReference type="Pfam" id="PF07727"/>
    </source>
</evidence>
<comment type="caution">
    <text evidence="2">The sequence shown here is derived from an EMBL/GenBank/DDBJ whole genome shotgun (WGS) entry which is preliminary data.</text>
</comment>
<gene>
    <name evidence="2" type="ORF">O181_007973</name>
</gene>
<dbReference type="OrthoDB" id="1707111at2759"/>
<dbReference type="Pfam" id="PF07727">
    <property type="entry name" value="RVT_2"/>
    <property type="match status" value="1"/>
</dbReference>
<evidence type="ECO:0000313" key="2">
    <source>
        <dbReference type="EMBL" id="MBW0468258.1"/>
    </source>
</evidence>
<evidence type="ECO:0000313" key="3">
    <source>
        <dbReference type="Proteomes" id="UP000765509"/>
    </source>
</evidence>
<feature type="domain" description="Reverse transcriptase Ty1/copia-type" evidence="1">
    <location>
        <begin position="92"/>
        <end position="174"/>
    </location>
</feature>
<proteinExistence type="predicted"/>
<organism evidence="2 3">
    <name type="scientific">Austropuccinia psidii MF-1</name>
    <dbReference type="NCBI Taxonomy" id="1389203"/>
    <lineage>
        <taxon>Eukaryota</taxon>
        <taxon>Fungi</taxon>
        <taxon>Dikarya</taxon>
        <taxon>Basidiomycota</taxon>
        <taxon>Pucciniomycotina</taxon>
        <taxon>Pucciniomycetes</taxon>
        <taxon>Pucciniales</taxon>
        <taxon>Sphaerophragmiaceae</taxon>
        <taxon>Austropuccinia</taxon>
    </lineage>
</organism>
<accession>A0A9Q3BN88</accession>
<dbReference type="EMBL" id="AVOT02001813">
    <property type="protein sequence ID" value="MBW0468258.1"/>
    <property type="molecule type" value="Genomic_DNA"/>
</dbReference>
<protein>
    <recommendedName>
        <fullName evidence="1">Reverse transcriptase Ty1/copia-type domain-containing protein</fullName>
    </recommendedName>
</protein>
<sequence length="176" mass="19827">MTKSEILPKGWADEKVLDKAQKEITSSISFGNVRNPLNLFAATVISKAPCSFKAEMASLKSDSWATAIKNEFPSLAKHGVFKEIKLHDGIWFLDTMQVFHEKTDSLGNVIEEESLLCVRGFLQVEELNFKETFSPKGRLTNFPFLLGYCANHDLDLHKMDVKKSFLHGGLTKLIHI</sequence>